<dbReference type="EMBL" id="CP002959">
    <property type="protein sequence ID" value="AFM14211.1"/>
    <property type="molecule type" value="Genomic_DNA"/>
</dbReference>
<dbReference type="AlphaFoldDB" id="I4BAA4"/>
<gene>
    <name evidence="1" type="ordered locus">Turpa_3577</name>
</gene>
<evidence type="ECO:0000313" key="1">
    <source>
        <dbReference type="EMBL" id="AFM14211.1"/>
    </source>
</evidence>
<dbReference type="STRING" id="869212.Turpa_3577"/>
<proteinExistence type="predicted"/>
<dbReference type="Proteomes" id="UP000006048">
    <property type="component" value="Chromosome"/>
</dbReference>
<protein>
    <submittedName>
        <fullName evidence="1">Uncharacterized protein</fullName>
    </submittedName>
</protein>
<sequence>MASQSRKFPETRAWGICNNFNQRIIRVQAVRRKRARQEPVRQFTTWNLTSRRLYRYFFYKIHEVPPSTRIRAKRSPWTLRIQGLIRELRRRNGDYRRRWQRRIFQVLELWSRSAKTLRQKRDDAWQTRMQILISANYWLRRQGTKPAGPQTWTNVLWRAAHLKQRKSEKAPESAWQVRLRIIAATRFRTRTQGWNRTHNRIVQSFNSNLKRAK</sequence>
<keyword evidence="2" id="KW-1185">Reference proteome</keyword>
<dbReference type="KEGG" id="tpx:Turpa_3577"/>
<evidence type="ECO:0000313" key="2">
    <source>
        <dbReference type="Proteomes" id="UP000006048"/>
    </source>
</evidence>
<organism evidence="1 2">
    <name type="scientific">Turneriella parva (strain ATCC BAA-1111 / DSM 21527 / NCTC 11395 / H)</name>
    <name type="common">Leptospira parva</name>
    <dbReference type="NCBI Taxonomy" id="869212"/>
    <lineage>
        <taxon>Bacteria</taxon>
        <taxon>Pseudomonadati</taxon>
        <taxon>Spirochaetota</taxon>
        <taxon>Spirochaetia</taxon>
        <taxon>Leptospirales</taxon>
        <taxon>Leptospiraceae</taxon>
        <taxon>Turneriella</taxon>
    </lineage>
</organism>
<dbReference type="HOGENOM" id="CLU_1293892_0_0_12"/>
<name>I4BAA4_TURPD</name>
<reference evidence="1 2" key="1">
    <citation type="submission" date="2012-06" db="EMBL/GenBank/DDBJ databases">
        <title>The complete chromosome of genome of Turneriella parva DSM 21527.</title>
        <authorList>
            <consortium name="US DOE Joint Genome Institute (JGI-PGF)"/>
            <person name="Lucas S."/>
            <person name="Han J."/>
            <person name="Lapidus A."/>
            <person name="Bruce D."/>
            <person name="Goodwin L."/>
            <person name="Pitluck S."/>
            <person name="Peters L."/>
            <person name="Kyrpides N."/>
            <person name="Mavromatis K."/>
            <person name="Ivanova N."/>
            <person name="Mikhailova N."/>
            <person name="Chertkov O."/>
            <person name="Detter J.C."/>
            <person name="Tapia R."/>
            <person name="Han C."/>
            <person name="Land M."/>
            <person name="Hauser L."/>
            <person name="Markowitz V."/>
            <person name="Cheng J.-F."/>
            <person name="Hugenholtz P."/>
            <person name="Woyke T."/>
            <person name="Wu D."/>
            <person name="Gronow S."/>
            <person name="Wellnitz S."/>
            <person name="Brambilla E."/>
            <person name="Klenk H.-P."/>
            <person name="Eisen J.A."/>
        </authorList>
    </citation>
    <scope>NUCLEOTIDE SEQUENCE [LARGE SCALE GENOMIC DNA]</scope>
    <source>
        <strain evidence="2">ATCC BAA-1111 / DSM 21527 / NCTC 11395 / H</strain>
    </source>
</reference>
<accession>I4BAA4</accession>